<protein>
    <submittedName>
        <fullName evidence="2">Uncharacterized protein</fullName>
    </submittedName>
</protein>
<dbReference type="EMBL" id="VSRR010015531">
    <property type="protein sequence ID" value="MPC58287.1"/>
    <property type="molecule type" value="Genomic_DNA"/>
</dbReference>
<evidence type="ECO:0000313" key="2">
    <source>
        <dbReference type="EMBL" id="MPC58287.1"/>
    </source>
</evidence>
<name>A0A5B7GM29_PORTR</name>
<organism evidence="2 3">
    <name type="scientific">Portunus trituberculatus</name>
    <name type="common">Swimming crab</name>
    <name type="synonym">Neptunus trituberculatus</name>
    <dbReference type="NCBI Taxonomy" id="210409"/>
    <lineage>
        <taxon>Eukaryota</taxon>
        <taxon>Metazoa</taxon>
        <taxon>Ecdysozoa</taxon>
        <taxon>Arthropoda</taxon>
        <taxon>Crustacea</taxon>
        <taxon>Multicrustacea</taxon>
        <taxon>Malacostraca</taxon>
        <taxon>Eumalacostraca</taxon>
        <taxon>Eucarida</taxon>
        <taxon>Decapoda</taxon>
        <taxon>Pleocyemata</taxon>
        <taxon>Brachyura</taxon>
        <taxon>Eubrachyura</taxon>
        <taxon>Portunoidea</taxon>
        <taxon>Portunidae</taxon>
        <taxon>Portuninae</taxon>
        <taxon>Portunus</taxon>
    </lineage>
</organism>
<dbReference type="AlphaFoldDB" id="A0A5B7GM29"/>
<feature type="region of interest" description="Disordered" evidence="1">
    <location>
        <begin position="38"/>
        <end position="59"/>
    </location>
</feature>
<keyword evidence="3" id="KW-1185">Reference proteome</keyword>
<sequence>MTQDRIPQPSRGALPSAPFPHTPVLPRDSRIAHMLENARAHSSRCRQRSHSLGDKVAWV</sequence>
<reference evidence="2 3" key="1">
    <citation type="submission" date="2019-05" db="EMBL/GenBank/DDBJ databases">
        <title>Another draft genome of Portunus trituberculatus and its Hox gene families provides insights of decapod evolution.</title>
        <authorList>
            <person name="Jeong J.-H."/>
            <person name="Song I."/>
            <person name="Kim S."/>
            <person name="Choi T."/>
            <person name="Kim D."/>
            <person name="Ryu S."/>
            <person name="Kim W."/>
        </authorList>
    </citation>
    <scope>NUCLEOTIDE SEQUENCE [LARGE SCALE GENOMIC DNA]</scope>
    <source>
        <tissue evidence="2">Muscle</tissue>
    </source>
</reference>
<gene>
    <name evidence="2" type="ORF">E2C01_052283</name>
</gene>
<evidence type="ECO:0000313" key="3">
    <source>
        <dbReference type="Proteomes" id="UP000324222"/>
    </source>
</evidence>
<proteinExistence type="predicted"/>
<accession>A0A5B7GM29</accession>
<evidence type="ECO:0000256" key="1">
    <source>
        <dbReference type="SAM" id="MobiDB-lite"/>
    </source>
</evidence>
<comment type="caution">
    <text evidence="2">The sequence shown here is derived from an EMBL/GenBank/DDBJ whole genome shotgun (WGS) entry which is preliminary data.</text>
</comment>
<feature type="region of interest" description="Disordered" evidence="1">
    <location>
        <begin position="1"/>
        <end position="25"/>
    </location>
</feature>
<dbReference type="Proteomes" id="UP000324222">
    <property type="component" value="Unassembled WGS sequence"/>
</dbReference>